<evidence type="ECO:0000259" key="1">
    <source>
        <dbReference type="Pfam" id="PF13470"/>
    </source>
</evidence>
<evidence type="ECO:0000313" key="2">
    <source>
        <dbReference type="EMBL" id="MBB5285505.1"/>
    </source>
</evidence>
<feature type="domain" description="PIN" evidence="1">
    <location>
        <begin position="3"/>
        <end position="116"/>
    </location>
</feature>
<reference evidence="2 3" key="1">
    <citation type="submission" date="2020-08" db="EMBL/GenBank/DDBJ databases">
        <title>Genomic Encyclopedia of Type Strains, Phase IV (KMG-IV): sequencing the most valuable type-strain genomes for metagenomic binning, comparative biology and taxonomic classification.</title>
        <authorList>
            <person name="Goeker M."/>
        </authorList>
    </citation>
    <scope>NUCLEOTIDE SEQUENCE [LARGE SCALE GENOMIC DNA]</scope>
    <source>
        <strain evidence="2 3">DSM 105074</strain>
    </source>
</reference>
<organism evidence="2 3">
    <name type="scientific">Rhabdobacter roseus</name>
    <dbReference type="NCBI Taxonomy" id="1655419"/>
    <lineage>
        <taxon>Bacteria</taxon>
        <taxon>Pseudomonadati</taxon>
        <taxon>Bacteroidota</taxon>
        <taxon>Cytophagia</taxon>
        <taxon>Cytophagales</taxon>
        <taxon>Cytophagaceae</taxon>
        <taxon>Rhabdobacter</taxon>
    </lineage>
</organism>
<accession>A0A840TRF8</accession>
<sequence>MKRVLFDTNIILDIALERAPHFEDAFELFALIDQQLLVGHITASTVTDIYYIAKKEKGHQVAVDFLEGLVSLVEVIGIDKDIILQALAAEMKDFEDAVQASAAEVNDIEFIITRNKSDFTNTSVQIATPKEFLSYPR</sequence>
<keyword evidence="3" id="KW-1185">Reference proteome</keyword>
<proteinExistence type="predicted"/>
<dbReference type="Gene3D" id="3.40.50.1010">
    <property type="entry name" value="5'-nuclease"/>
    <property type="match status" value="1"/>
</dbReference>
<evidence type="ECO:0000313" key="3">
    <source>
        <dbReference type="Proteomes" id="UP000557307"/>
    </source>
</evidence>
<dbReference type="RefSeq" id="WP_184175711.1">
    <property type="nucleotide sequence ID" value="NZ_JACHGF010000005.1"/>
</dbReference>
<dbReference type="InterPro" id="IPR002716">
    <property type="entry name" value="PIN_dom"/>
</dbReference>
<dbReference type="InterPro" id="IPR029060">
    <property type="entry name" value="PIN-like_dom_sf"/>
</dbReference>
<name>A0A840TRF8_9BACT</name>
<dbReference type="Pfam" id="PF13470">
    <property type="entry name" value="PIN_3"/>
    <property type="match status" value="1"/>
</dbReference>
<gene>
    <name evidence="2" type="ORF">HNQ92_003662</name>
</gene>
<dbReference type="SUPFAM" id="SSF88723">
    <property type="entry name" value="PIN domain-like"/>
    <property type="match status" value="1"/>
</dbReference>
<dbReference type="EMBL" id="JACHGF010000005">
    <property type="protein sequence ID" value="MBB5285505.1"/>
    <property type="molecule type" value="Genomic_DNA"/>
</dbReference>
<protein>
    <submittedName>
        <fullName evidence="2">Putative nucleic acid-binding protein</fullName>
    </submittedName>
</protein>
<dbReference type="AlphaFoldDB" id="A0A840TRF8"/>
<comment type="caution">
    <text evidence="2">The sequence shown here is derived from an EMBL/GenBank/DDBJ whole genome shotgun (WGS) entry which is preliminary data.</text>
</comment>
<dbReference type="Proteomes" id="UP000557307">
    <property type="component" value="Unassembled WGS sequence"/>
</dbReference>